<protein>
    <submittedName>
        <fullName evidence="1">Nb-arc and tpr domain protein</fullName>
    </submittedName>
</protein>
<organism evidence="1 2">
    <name type="scientific">Colletotrichum sojae</name>
    <dbReference type="NCBI Taxonomy" id="2175907"/>
    <lineage>
        <taxon>Eukaryota</taxon>
        <taxon>Fungi</taxon>
        <taxon>Dikarya</taxon>
        <taxon>Ascomycota</taxon>
        <taxon>Pezizomycotina</taxon>
        <taxon>Sordariomycetes</taxon>
        <taxon>Hypocreomycetidae</taxon>
        <taxon>Glomerellales</taxon>
        <taxon>Glomerellaceae</taxon>
        <taxon>Colletotrichum</taxon>
        <taxon>Colletotrichum orchidearum species complex</taxon>
    </lineage>
</organism>
<name>A0A8H6IZZ1_9PEZI</name>
<dbReference type="InterPro" id="IPR035994">
    <property type="entry name" value="Nucleoside_phosphorylase_sf"/>
</dbReference>
<dbReference type="InterPro" id="IPR053137">
    <property type="entry name" value="NLR-like"/>
</dbReference>
<dbReference type="GO" id="GO:0009116">
    <property type="term" value="P:nucleoside metabolic process"/>
    <property type="evidence" value="ECO:0007669"/>
    <property type="project" value="InterPro"/>
</dbReference>
<sequence length="185" mass="20588">MLEKFQKAASLDGWVQVFRFTLLRLGQRRQVYVVLDLSTVGNNIEVMNSLVAALRDLIGGLQSEPSSIVMKIMLLASRRVSILDTEQTSSIMIGPPKDLHFGLVASGDQVMKSGEHRDRISGVEGVVAFEMEAAGAWDHFSNSCVVIKGVCDYADSHKNKRWQRYAAATAAAYMRAFLDKWSFRS</sequence>
<dbReference type="Gene3D" id="3.40.50.1580">
    <property type="entry name" value="Nucleoside phosphorylase domain"/>
    <property type="match status" value="1"/>
</dbReference>
<reference evidence="1 2" key="1">
    <citation type="journal article" date="2020" name="Phytopathology">
        <title>Genome Sequence Resources of Colletotrichum truncatum, C. plurivorum, C. musicola, and C. sojae: Four Species Pathogenic to Soybean (Glycine max).</title>
        <authorList>
            <person name="Rogerio F."/>
            <person name="Boufleur T.R."/>
            <person name="Ciampi-Guillardi M."/>
            <person name="Sukno S.A."/>
            <person name="Thon M.R."/>
            <person name="Massola Junior N.S."/>
            <person name="Baroncelli R."/>
        </authorList>
    </citation>
    <scope>NUCLEOTIDE SEQUENCE [LARGE SCALE GENOMIC DNA]</scope>
    <source>
        <strain evidence="1 2">LFN0009</strain>
    </source>
</reference>
<dbReference type="GO" id="GO:0003824">
    <property type="term" value="F:catalytic activity"/>
    <property type="evidence" value="ECO:0007669"/>
    <property type="project" value="InterPro"/>
</dbReference>
<dbReference type="SUPFAM" id="SSF53167">
    <property type="entry name" value="Purine and uridine phosphorylases"/>
    <property type="match status" value="1"/>
</dbReference>
<comment type="caution">
    <text evidence="1">The sequence shown here is derived from an EMBL/GenBank/DDBJ whole genome shotgun (WGS) entry which is preliminary data.</text>
</comment>
<dbReference type="AlphaFoldDB" id="A0A8H6IZZ1"/>
<dbReference type="Proteomes" id="UP000652219">
    <property type="component" value="Unassembled WGS sequence"/>
</dbReference>
<proteinExistence type="predicted"/>
<accession>A0A8H6IZZ1</accession>
<dbReference type="PANTHER" id="PTHR46082">
    <property type="entry name" value="ATP/GTP-BINDING PROTEIN-RELATED"/>
    <property type="match status" value="1"/>
</dbReference>
<dbReference type="EMBL" id="WIGN01000233">
    <property type="protein sequence ID" value="KAF6803603.1"/>
    <property type="molecule type" value="Genomic_DNA"/>
</dbReference>
<evidence type="ECO:0000313" key="2">
    <source>
        <dbReference type="Proteomes" id="UP000652219"/>
    </source>
</evidence>
<gene>
    <name evidence="1" type="ORF">CSOJ01_10791</name>
</gene>
<dbReference type="PANTHER" id="PTHR46082:SF6">
    <property type="entry name" value="AAA+ ATPASE DOMAIN-CONTAINING PROTEIN-RELATED"/>
    <property type="match status" value="1"/>
</dbReference>
<keyword evidence="2" id="KW-1185">Reference proteome</keyword>
<evidence type="ECO:0000313" key="1">
    <source>
        <dbReference type="EMBL" id="KAF6803603.1"/>
    </source>
</evidence>